<dbReference type="CDD" id="cd06135">
    <property type="entry name" value="Orn"/>
    <property type="match status" value="1"/>
</dbReference>
<keyword evidence="2" id="KW-0540">Nuclease</keyword>
<evidence type="ECO:0000259" key="5">
    <source>
        <dbReference type="SMART" id="SM00479"/>
    </source>
</evidence>
<dbReference type="SUPFAM" id="SSF53098">
    <property type="entry name" value="Ribonuclease H-like"/>
    <property type="match status" value="1"/>
</dbReference>
<protein>
    <submittedName>
        <fullName evidence="6">Ribonuclease H-like protein</fullName>
    </submittedName>
</protein>
<dbReference type="STRING" id="1340429.A0A2G4SQF6"/>
<keyword evidence="3" id="KW-0378">Hydrolase</keyword>
<dbReference type="PANTHER" id="PTHR11046">
    <property type="entry name" value="OLIGORIBONUCLEASE, MITOCHONDRIAL"/>
    <property type="match status" value="1"/>
</dbReference>
<dbReference type="EMBL" id="KZ303853">
    <property type="protein sequence ID" value="PHZ11017.1"/>
    <property type="molecule type" value="Genomic_DNA"/>
</dbReference>
<dbReference type="GO" id="GO:0003676">
    <property type="term" value="F:nucleic acid binding"/>
    <property type="evidence" value="ECO:0007669"/>
    <property type="project" value="InterPro"/>
</dbReference>
<dbReference type="InterPro" id="IPR036397">
    <property type="entry name" value="RNaseH_sf"/>
</dbReference>
<keyword evidence="4" id="KW-0269">Exonuclease</keyword>
<dbReference type="GO" id="GO:0005739">
    <property type="term" value="C:mitochondrion"/>
    <property type="evidence" value="ECO:0007669"/>
    <property type="project" value="TreeGrafter"/>
</dbReference>
<dbReference type="HAMAP" id="MF_00045">
    <property type="entry name" value="Oligoribonuclease"/>
    <property type="match status" value="1"/>
</dbReference>
<dbReference type="NCBIfam" id="NF003765">
    <property type="entry name" value="PRK05359.1"/>
    <property type="match status" value="1"/>
</dbReference>
<dbReference type="GO" id="GO:0000175">
    <property type="term" value="F:3'-5'-RNA exonuclease activity"/>
    <property type="evidence" value="ECO:0007669"/>
    <property type="project" value="InterPro"/>
</dbReference>
<sequence length="188" mass="21686">MSISFVAKRALNMIKNPLVWIDCEMTGLDISKDHLIEIAVLITDGDLNIVAKGPELIIHQPKEVMDNMNDWCIEHHGKSGLTQQVLESTLTTNQAQDQIVQFLEQHLPKGVAPLAGNSVHEDKRFLYKEMPRVIDYLHYRIVDVSTIKELAKRWYPSIQVNKKGSHRALDDIIESIEELKYYRQHVFK</sequence>
<keyword evidence="7" id="KW-1185">Reference proteome</keyword>
<evidence type="ECO:0000313" key="6">
    <source>
        <dbReference type="EMBL" id="PHZ11017.1"/>
    </source>
</evidence>
<dbReference type="AlphaFoldDB" id="A0A2G4SQF6"/>
<evidence type="ECO:0000313" key="7">
    <source>
        <dbReference type="Proteomes" id="UP000242254"/>
    </source>
</evidence>
<dbReference type="Gene3D" id="3.30.420.10">
    <property type="entry name" value="Ribonuclease H-like superfamily/Ribonuclease H"/>
    <property type="match status" value="1"/>
</dbReference>
<comment type="similarity">
    <text evidence="1">Belongs to the oligoribonuclease family.</text>
</comment>
<evidence type="ECO:0000256" key="1">
    <source>
        <dbReference type="ARBA" id="ARBA00009921"/>
    </source>
</evidence>
<gene>
    <name evidence="6" type="ORF">RHIMIDRAFT_258704</name>
</gene>
<feature type="domain" description="Exonuclease" evidence="5">
    <location>
        <begin position="17"/>
        <end position="188"/>
    </location>
</feature>
<dbReference type="InterPro" id="IPR012337">
    <property type="entry name" value="RNaseH-like_sf"/>
</dbReference>
<dbReference type="PANTHER" id="PTHR11046:SF0">
    <property type="entry name" value="OLIGORIBONUCLEASE, MITOCHONDRIAL"/>
    <property type="match status" value="1"/>
</dbReference>
<evidence type="ECO:0000256" key="3">
    <source>
        <dbReference type="ARBA" id="ARBA00022801"/>
    </source>
</evidence>
<dbReference type="InterPro" id="IPR022894">
    <property type="entry name" value="Oligoribonuclease"/>
</dbReference>
<reference evidence="6 7" key="1">
    <citation type="journal article" date="2016" name="Proc. Natl. Acad. Sci. U.S.A.">
        <title>Lipid metabolic changes in an early divergent fungus govern the establishment of a mutualistic symbiosis with endobacteria.</title>
        <authorList>
            <person name="Lastovetsky O.A."/>
            <person name="Gaspar M.L."/>
            <person name="Mondo S.J."/>
            <person name="LaButti K.M."/>
            <person name="Sandor L."/>
            <person name="Grigoriev I.V."/>
            <person name="Henry S.A."/>
            <person name="Pawlowska T.E."/>
        </authorList>
    </citation>
    <scope>NUCLEOTIDE SEQUENCE [LARGE SCALE GENOMIC DNA]</scope>
    <source>
        <strain evidence="6 7">ATCC 52813</strain>
    </source>
</reference>
<organism evidence="6 7">
    <name type="scientific">Rhizopus microsporus ATCC 52813</name>
    <dbReference type="NCBI Taxonomy" id="1340429"/>
    <lineage>
        <taxon>Eukaryota</taxon>
        <taxon>Fungi</taxon>
        <taxon>Fungi incertae sedis</taxon>
        <taxon>Mucoromycota</taxon>
        <taxon>Mucoromycotina</taxon>
        <taxon>Mucoromycetes</taxon>
        <taxon>Mucorales</taxon>
        <taxon>Mucorineae</taxon>
        <taxon>Rhizopodaceae</taxon>
        <taxon>Rhizopus</taxon>
    </lineage>
</organism>
<name>A0A2G4SQF6_RHIZD</name>
<dbReference type="Proteomes" id="UP000242254">
    <property type="component" value="Unassembled WGS sequence"/>
</dbReference>
<dbReference type="FunFam" id="3.30.420.10:FF:000003">
    <property type="entry name" value="Oligoribonuclease"/>
    <property type="match status" value="1"/>
</dbReference>
<evidence type="ECO:0000256" key="4">
    <source>
        <dbReference type="ARBA" id="ARBA00022839"/>
    </source>
</evidence>
<evidence type="ECO:0000256" key="2">
    <source>
        <dbReference type="ARBA" id="ARBA00022722"/>
    </source>
</evidence>
<dbReference type="SMART" id="SM00479">
    <property type="entry name" value="EXOIII"/>
    <property type="match status" value="1"/>
</dbReference>
<proteinExistence type="inferred from homology"/>
<dbReference type="RefSeq" id="XP_023464725.1">
    <property type="nucleotide sequence ID" value="XM_023611355.1"/>
</dbReference>
<dbReference type="InterPro" id="IPR013520">
    <property type="entry name" value="Ribonucl_H"/>
</dbReference>
<accession>A0A2G4SQF6</accession>
<dbReference type="Pfam" id="PF00929">
    <property type="entry name" value="RNase_T"/>
    <property type="match status" value="1"/>
</dbReference>
<dbReference type="GeneID" id="35442345"/>